<accession>A0A8J3ILJ3</accession>
<dbReference type="GO" id="GO:0005829">
    <property type="term" value="C:cytosol"/>
    <property type="evidence" value="ECO:0007669"/>
    <property type="project" value="TreeGrafter"/>
</dbReference>
<keyword evidence="2" id="KW-1185">Reference proteome</keyword>
<gene>
    <name evidence="1" type="ORF">KSF_037870</name>
</gene>
<dbReference type="InterPro" id="IPR029062">
    <property type="entry name" value="Class_I_gatase-like"/>
</dbReference>
<dbReference type="InterPro" id="IPR044668">
    <property type="entry name" value="PuuD-like"/>
</dbReference>
<dbReference type="RefSeq" id="WP_220204510.1">
    <property type="nucleotide sequence ID" value="NZ_BNJK01000001.1"/>
</dbReference>
<dbReference type="PANTHER" id="PTHR43235:SF1">
    <property type="entry name" value="GLUTAMINE AMIDOTRANSFERASE PB2B2.05-RELATED"/>
    <property type="match status" value="1"/>
</dbReference>
<sequence length="256" mass="28239">MRPLVGIPCHAGVGAESERPIFYNNRAYVHAVERAGGVPILIPILDDLNGLNTLLPRLDGLLISGGIDVDPRNYQEEPHPRLGRTNPKLDDMEIELVRWALQENIPLLGICRGMQILNVALGGSLYQDLEELYPDSLKHPNWELPRNHIAHTIAVEPGSRMAEILGESQIPTNSLHHQGVKKVGEGVTVSGRAEDGVVELIEVNGPHFMLAAQCHPEELHSEHPAWARLFKAFIQACEESALRKVERVETLTASAV</sequence>
<dbReference type="FunFam" id="3.40.50.880:FF:000030">
    <property type="entry name" value="Gamma-glutamyl-gamma-aminobutyrate hydrolase PuuD"/>
    <property type="match status" value="1"/>
</dbReference>
<dbReference type="Gene3D" id="3.40.50.880">
    <property type="match status" value="1"/>
</dbReference>
<dbReference type="GO" id="GO:0006598">
    <property type="term" value="P:polyamine catabolic process"/>
    <property type="evidence" value="ECO:0007669"/>
    <property type="project" value="TreeGrafter"/>
</dbReference>
<proteinExistence type="predicted"/>
<dbReference type="Proteomes" id="UP000597444">
    <property type="component" value="Unassembled WGS sequence"/>
</dbReference>
<dbReference type="PROSITE" id="PS51273">
    <property type="entry name" value="GATASE_TYPE_1"/>
    <property type="match status" value="1"/>
</dbReference>
<dbReference type="PANTHER" id="PTHR43235">
    <property type="entry name" value="GLUTAMINE AMIDOTRANSFERASE PB2B2.05-RELATED"/>
    <property type="match status" value="1"/>
</dbReference>
<evidence type="ECO:0000313" key="2">
    <source>
        <dbReference type="Proteomes" id="UP000597444"/>
    </source>
</evidence>
<dbReference type="GO" id="GO:0033969">
    <property type="term" value="F:gamma-glutamyl-gamma-aminobutyrate hydrolase activity"/>
    <property type="evidence" value="ECO:0007669"/>
    <property type="project" value="TreeGrafter"/>
</dbReference>
<dbReference type="InterPro" id="IPR011697">
    <property type="entry name" value="Peptidase_C26"/>
</dbReference>
<dbReference type="EMBL" id="BNJK01000001">
    <property type="protein sequence ID" value="GHO93739.1"/>
    <property type="molecule type" value="Genomic_DNA"/>
</dbReference>
<evidence type="ECO:0000313" key="1">
    <source>
        <dbReference type="EMBL" id="GHO93739.1"/>
    </source>
</evidence>
<dbReference type="Pfam" id="PF07722">
    <property type="entry name" value="Peptidase_C26"/>
    <property type="match status" value="1"/>
</dbReference>
<comment type="caution">
    <text evidence="1">The sequence shown here is derived from an EMBL/GenBank/DDBJ whole genome shotgun (WGS) entry which is preliminary data.</text>
</comment>
<dbReference type="SUPFAM" id="SSF52317">
    <property type="entry name" value="Class I glutamine amidotransferase-like"/>
    <property type="match status" value="1"/>
</dbReference>
<organism evidence="1 2">
    <name type="scientific">Reticulibacter mediterranei</name>
    <dbReference type="NCBI Taxonomy" id="2778369"/>
    <lineage>
        <taxon>Bacteria</taxon>
        <taxon>Bacillati</taxon>
        <taxon>Chloroflexota</taxon>
        <taxon>Ktedonobacteria</taxon>
        <taxon>Ktedonobacterales</taxon>
        <taxon>Reticulibacteraceae</taxon>
        <taxon>Reticulibacter</taxon>
    </lineage>
</organism>
<keyword evidence="1" id="KW-0378">Hydrolase</keyword>
<dbReference type="AlphaFoldDB" id="A0A8J3ILJ3"/>
<protein>
    <submittedName>
        <fullName evidence="1">Gamma-glutamyl-gamma-aminobutyrate hydrolase</fullName>
    </submittedName>
</protein>
<dbReference type="CDD" id="cd01745">
    <property type="entry name" value="GATase1_2"/>
    <property type="match status" value="1"/>
</dbReference>
<reference evidence="1" key="1">
    <citation type="submission" date="2020-10" db="EMBL/GenBank/DDBJ databases">
        <title>Taxonomic study of unclassified bacteria belonging to the class Ktedonobacteria.</title>
        <authorList>
            <person name="Yabe S."/>
            <person name="Wang C.M."/>
            <person name="Zheng Y."/>
            <person name="Sakai Y."/>
            <person name="Cavaletti L."/>
            <person name="Monciardini P."/>
            <person name="Donadio S."/>
        </authorList>
    </citation>
    <scope>NUCLEOTIDE SEQUENCE</scope>
    <source>
        <strain evidence="1">ID150040</strain>
    </source>
</reference>
<name>A0A8J3ILJ3_9CHLR</name>